<dbReference type="SUPFAM" id="SSF50129">
    <property type="entry name" value="GroES-like"/>
    <property type="match status" value="1"/>
</dbReference>
<dbReference type="PANTHER" id="PTHR43482:SF1">
    <property type="entry name" value="PROTEIN AST1-RELATED"/>
    <property type="match status" value="1"/>
</dbReference>
<reference evidence="4" key="1">
    <citation type="submission" date="2019-03" db="EMBL/GenBank/DDBJ databases">
        <title>Snf2 controls pulcherriminic acid biosynthesis and connects pigmentation and antifungal activity of the yeast Metschnikowia pulcherrima.</title>
        <authorList>
            <person name="Gore-Lloyd D."/>
            <person name="Sumann I."/>
            <person name="Brachmann A.O."/>
            <person name="Schneeberger K."/>
            <person name="Ortiz-Merino R.A."/>
            <person name="Moreno-Beltran M."/>
            <person name="Schlaefli M."/>
            <person name="Kirner P."/>
            <person name="Santos Kron A."/>
            <person name="Wolfe K.H."/>
            <person name="Piel J."/>
            <person name="Ahrens C.H."/>
            <person name="Henk D."/>
            <person name="Freimoser F.M."/>
        </authorList>
    </citation>
    <scope>NUCLEOTIDE SEQUENCE [LARGE SCALE GENOMIC DNA]</scope>
    <source>
        <strain evidence="4">APC 1.2</strain>
    </source>
</reference>
<keyword evidence="4" id="KW-1185">Reference proteome</keyword>
<feature type="compositionally biased region" description="Polar residues" evidence="1">
    <location>
        <begin position="43"/>
        <end position="55"/>
    </location>
</feature>
<sequence>MESESSQIVSDSSLSAKTSDLNANVAPELENHLKSDLIDKQLQETPSDASKSSNSDENEPNTDPAKKNTDGNETVKKERKIVSFTSEPEEIPAEDPQPSESLGAHSEGNIFGKIPRELQYLEKRNDAPKPLPQAVQPATVPKRGKKAVTLDDLPDLPSRAVKEISAVNKNTILNFNYHEVVLPLRPDRLLVDVKYSTLFSPDIAKLKKYAYNISVERIGIGYDFVGEIVEVGKKYADGTEFKKGDLVFGVTNPLDKKGALQTCVIVNPSDVVLKITDEDLKEMEQLDLAPPASTTSDFQIDDSDLESTDELPIQPEIENSKLAIPSLAKFCTFGSLYCRAKQATALMNRVFEKQTTANVLINGADTLLGRTIAQIFSSSVYHQTLLAYNITLVVLEKNVQQTQHFIALLNCGGLRKFNVVAYDMMNDDLVLPGETVPTSFKKVPFFASEIIESVLQIVPESEKVNKRNIQNSKLDLFIDIVGSKKMFQKSVDMLKLDQVKFPFKSRLEDGVKPSSLFGKTKGPLYLKLMKPKAAGASYVSFCDFDLSEPSYLIEKSISHKNQALDPWALSWTRGLANRLMSSYNYYEASELQIKKAWLEEGLKLVKGGELHVQIDEFVDWRDDFRKHIERLKKQDGLVLFKIESF</sequence>
<organism evidence="3 4">
    <name type="scientific">Metschnikowia aff. pulcherrima</name>
    <dbReference type="NCBI Taxonomy" id="2163413"/>
    <lineage>
        <taxon>Eukaryota</taxon>
        <taxon>Fungi</taxon>
        <taxon>Dikarya</taxon>
        <taxon>Ascomycota</taxon>
        <taxon>Saccharomycotina</taxon>
        <taxon>Pichiomycetes</taxon>
        <taxon>Metschnikowiaceae</taxon>
        <taxon>Metschnikowia</taxon>
    </lineage>
</organism>
<evidence type="ECO:0000313" key="4">
    <source>
        <dbReference type="Proteomes" id="UP000292447"/>
    </source>
</evidence>
<dbReference type="Gene3D" id="3.90.180.10">
    <property type="entry name" value="Medium-chain alcohol dehydrogenases, catalytic domain"/>
    <property type="match status" value="1"/>
</dbReference>
<dbReference type="InterPro" id="IPR052585">
    <property type="entry name" value="Lipid_raft_assoc_Zn_ADH"/>
</dbReference>
<dbReference type="STRING" id="2163413.A0A4V1AE84"/>
<dbReference type="PANTHER" id="PTHR43482">
    <property type="entry name" value="PROTEIN AST1-RELATED"/>
    <property type="match status" value="1"/>
</dbReference>
<dbReference type="EMBL" id="CP034458">
    <property type="protein sequence ID" value="QBM88323.1"/>
    <property type="molecule type" value="Genomic_DNA"/>
</dbReference>
<dbReference type="Proteomes" id="UP000292447">
    <property type="component" value="Chromosome III"/>
</dbReference>
<feature type="compositionally biased region" description="Low complexity" evidence="1">
    <location>
        <begin position="1"/>
        <end position="15"/>
    </location>
</feature>
<dbReference type="InterPro" id="IPR013154">
    <property type="entry name" value="ADH-like_N"/>
</dbReference>
<dbReference type="InterPro" id="IPR011032">
    <property type="entry name" value="GroES-like_sf"/>
</dbReference>
<name>A0A4V1AE84_9ASCO</name>
<dbReference type="AlphaFoldDB" id="A0A4V1AE84"/>
<feature type="compositionally biased region" description="Basic and acidic residues" evidence="1">
    <location>
        <begin position="29"/>
        <end position="42"/>
    </location>
</feature>
<proteinExistence type="predicted"/>
<feature type="region of interest" description="Disordered" evidence="1">
    <location>
        <begin position="1"/>
        <end position="108"/>
    </location>
</feature>
<feature type="domain" description="Alcohol dehydrogenase-like N-terminal" evidence="2">
    <location>
        <begin position="186"/>
        <end position="249"/>
    </location>
</feature>
<evidence type="ECO:0000259" key="2">
    <source>
        <dbReference type="Pfam" id="PF08240"/>
    </source>
</evidence>
<gene>
    <name evidence="3" type="ORF">METSCH_C02890</name>
</gene>
<feature type="compositionally biased region" description="Basic and acidic residues" evidence="1">
    <location>
        <begin position="64"/>
        <end position="76"/>
    </location>
</feature>
<dbReference type="Pfam" id="PF08240">
    <property type="entry name" value="ADH_N"/>
    <property type="match status" value="1"/>
</dbReference>
<accession>A0A4V1AE84</accession>
<protein>
    <recommendedName>
        <fullName evidence="2">Alcohol dehydrogenase-like N-terminal domain-containing protein</fullName>
    </recommendedName>
</protein>
<evidence type="ECO:0000256" key="1">
    <source>
        <dbReference type="SAM" id="MobiDB-lite"/>
    </source>
</evidence>
<evidence type="ECO:0000313" key="3">
    <source>
        <dbReference type="EMBL" id="QBM88323.1"/>
    </source>
</evidence>